<accession>A0A6A4H5Q9</accession>
<reference evidence="2" key="1">
    <citation type="journal article" date="2019" name="Environ. Microbiol.">
        <title>Fungal ecological strategies reflected in gene transcription - a case study of two litter decomposers.</title>
        <authorList>
            <person name="Barbi F."/>
            <person name="Kohler A."/>
            <person name="Barry K."/>
            <person name="Baskaran P."/>
            <person name="Daum C."/>
            <person name="Fauchery L."/>
            <person name="Ihrmark K."/>
            <person name="Kuo A."/>
            <person name="LaButti K."/>
            <person name="Lipzen A."/>
            <person name="Morin E."/>
            <person name="Grigoriev I.V."/>
            <person name="Henrissat B."/>
            <person name="Lindahl B."/>
            <person name="Martin F."/>
        </authorList>
    </citation>
    <scope>NUCLEOTIDE SEQUENCE</scope>
    <source>
        <strain evidence="2">JB14</strain>
    </source>
</reference>
<organism evidence="2 3">
    <name type="scientific">Gymnopus androsaceus JB14</name>
    <dbReference type="NCBI Taxonomy" id="1447944"/>
    <lineage>
        <taxon>Eukaryota</taxon>
        <taxon>Fungi</taxon>
        <taxon>Dikarya</taxon>
        <taxon>Basidiomycota</taxon>
        <taxon>Agaricomycotina</taxon>
        <taxon>Agaricomycetes</taxon>
        <taxon>Agaricomycetidae</taxon>
        <taxon>Agaricales</taxon>
        <taxon>Marasmiineae</taxon>
        <taxon>Omphalotaceae</taxon>
        <taxon>Gymnopus</taxon>
    </lineage>
</organism>
<feature type="chain" id="PRO_5025569229" description="Secreted protein" evidence="1">
    <location>
        <begin position="24"/>
        <end position="110"/>
    </location>
</feature>
<evidence type="ECO:0008006" key="4">
    <source>
        <dbReference type="Google" id="ProtNLM"/>
    </source>
</evidence>
<name>A0A6A4H5Q9_9AGAR</name>
<proteinExistence type="predicted"/>
<sequence>MDCCFLLLLKALPLCFLLELAHCFHPPNQCRKDTNRTVTPKTQNIVPVPITIPGICNIERIFIFIWFSLLHSVLWLHQSPPIAELAGVVVQSNPCSDVPAGARLKSPGQG</sequence>
<dbReference type="EMBL" id="ML769569">
    <property type="protein sequence ID" value="KAE9393569.1"/>
    <property type="molecule type" value="Genomic_DNA"/>
</dbReference>
<evidence type="ECO:0000313" key="2">
    <source>
        <dbReference type="EMBL" id="KAE9393569.1"/>
    </source>
</evidence>
<gene>
    <name evidence="2" type="ORF">BT96DRAFT_1050762</name>
</gene>
<dbReference type="AlphaFoldDB" id="A0A6A4H5Q9"/>
<evidence type="ECO:0000256" key="1">
    <source>
        <dbReference type="SAM" id="SignalP"/>
    </source>
</evidence>
<keyword evidence="3" id="KW-1185">Reference proteome</keyword>
<feature type="signal peptide" evidence="1">
    <location>
        <begin position="1"/>
        <end position="23"/>
    </location>
</feature>
<protein>
    <recommendedName>
        <fullName evidence="4">Secreted protein</fullName>
    </recommendedName>
</protein>
<keyword evidence="1" id="KW-0732">Signal</keyword>
<dbReference type="Proteomes" id="UP000799118">
    <property type="component" value="Unassembled WGS sequence"/>
</dbReference>
<evidence type="ECO:0000313" key="3">
    <source>
        <dbReference type="Proteomes" id="UP000799118"/>
    </source>
</evidence>